<dbReference type="RefSeq" id="XP_004365863.1">
    <property type="nucleotide sequence ID" value="XM_004365806.1"/>
</dbReference>
<organism evidence="3 4">
    <name type="scientific">Capsaspora owczarzaki (strain ATCC 30864)</name>
    <dbReference type="NCBI Taxonomy" id="595528"/>
    <lineage>
        <taxon>Eukaryota</taxon>
        <taxon>Filasterea</taxon>
        <taxon>Capsaspora</taxon>
    </lineage>
</organism>
<feature type="chain" id="PRO_5002269970" evidence="2">
    <location>
        <begin position="28"/>
        <end position="229"/>
    </location>
</feature>
<evidence type="ECO:0000313" key="4">
    <source>
        <dbReference type="Proteomes" id="UP000008743"/>
    </source>
</evidence>
<protein>
    <submittedName>
        <fullName evidence="3">Uncharacterized protein</fullName>
    </submittedName>
</protein>
<keyword evidence="4" id="KW-1185">Reference proteome</keyword>
<feature type="transmembrane region" description="Helical" evidence="1">
    <location>
        <begin position="208"/>
        <end position="228"/>
    </location>
</feature>
<dbReference type="Proteomes" id="UP000008743">
    <property type="component" value="Unassembled WGS sequence"/>
</dbReference>
<dbReference type="AlphaFoldDB" id="A0A0D2WJJ7"/>
<evidence type="ECO:0000313" key="3">
    <source>
        <dbReference type="EMBL" id="KJE89543.1"/>
    </source>
</evidence>
<keyword evidence="1" id="KW-1133">Transmembrane helix</keyword>
<keyword evidence="1" id="KW-0472">Membrane</keyword>
<gene>
    <name evidence="3" type="ORF">CAOG_000992</name>
</gene>
<accession>A0A0D2WJJ7</accession>
<proteinExistence type="predicted"/>
<dbReference type="PhylomeDB" id="A0A0D2WJJ7"/>
<dbReference type="InParanoid" id="A0A0D2WJJ7"/>
<evidence type="ECO:0000256" key="2">
    <source>
        <dbReference type="SAM" id="SignalP"/>
    </source>
</evidence>
<feature type="signal peptide" evidence="2">
    <location>
        <begin position="1"/>
        <end position="27"/>
    </location>
</feature>
<evidence type="ECO:0000256" key="1">
    <source>
        <dbReference type="SAM" id="Phobius"/>
    </source>
</evidence>
<keyword evidence="2" id="KW-0732">Signal</keyword>
<sequence>MASSRSALLVPVCMLLALIAVAQPATAANAAFGIFDDSTCMTFSYTVPSVDIGTGICKGSVTLGTTYYRINAISDSSFSYNLGCDSTCTTCTTSGTAAPGTCISAPNGKYVTAHPIKATTILSNIGEAGCNSTTSSTVPSGTCTNTASHGPIRMIDIGQSRVWYNYGCDSVCSVCKIIGRTTAGSPCTSLALGTVIDGYFSINSSASLTASVTLIGMAAAILSAFTVLG</sequence>
<reference evidence="4" key="1">
    <citation type="submission" date="2011-02" db="EMBL/GenBank/DDBJ databases">
        <title>The Genome Sequence of Capsaspora owczarzaki ATCC 30864.</title>
        <authorList>
            <person name="Russ C."/>
            <person name="Cuomo C."/>
            <person name="Burger G."/>
            <person name="Gray M.W."/>
            <person name="Holland P.W.H."/>
            <person name="King N."/>
            <person name="Lang F.B.F."/>
            <person name="Roger A.J."/>
            <person name="Ruiz-Trillo I."/>
            <person name="Young S.K."/>
            <person name="Zeng Q."/>
            <person name="Gargeya S."/>
            <person name="Alvarado L."/>
            <person name="Berlin A."/>
            <person name="Chapman S.B."/>
            <person name="Chen Z."/>
            <person name="Freedman E."/>
            <person name="Gellesch M."/>
            <person name="Goldberg J."/>
            <person name="Griggs A."/>
            <person name="Gujja S."/>
            <person name="Heilman E."/>
            <person name="Heiman D."/>
            <person name="Howarth C."/>
            <person name="Mehta T."/>
            <person name="Neiman D."/>
            <person name="Pearson M."/>
            <person name="Roberts A."/>
            <person name="Saif S."/>
            <person name="Shea T."/>
            <person name="Shenoy N."/>
            <person name="Sisk P."/>
            <person name="Stolte C."/>
            <person name="Sykes S."/>
            <person name="White J."/>
            <person name="Yandava C."/>
            <person name="Haas B."/>
            <person name="Nusbaum C."/>
            <person name="Birren B."/>
        </authorList>
    </citation>
    <scope>NUCLEOTIDE SEQUENCE</scope>
    <source>
        <strain evidence="4">ATCC 30864</strain>
    </source>
</reference>
<name>A0A0D2WJJ7_CAPO3</name>
<dbReference type="EMBL" id="KE346360">
    <property type="protein sequence ID" value="KJE89543.1"/>
    <property type="molecule type" value="Genomic_DNA"/>
</dbReference>
<keyword evidence="1" id="KW-0812">Transmembrane</keyword>